<accession>A0A2I0IU08</accession>
<feature type="compositionally biased region" description="Basic and acidic residues" evidence="1">
    <location>
        <begin position="1"/>
        <end position="11"/>
    </location>
</feature>
<dbReference type="Proteomes" id="UP000233551">
    <property type="component" value="Unassembled WGS sequence"/>
</dbReference>
<dbReference type="AlphaFoldDB" id="A0A2I0IU08"/>
<comment type="caution">
    <text evidence="2">The sequence shown here is derived from an EMBL/GenBank/DDBJ whole genome shotgun (WGS) entry which is preliminary data.</text>
</comment>
<name>A0A2I0IU08_PUNGR</name>
<protein>
    <submittedName>
        <fullName evidence="2">Uncharacterized protein</fullName>
    </submittedName>
</protein>
<evidence type="ECO:0000313" key="2">
    <source>
        <dbReference type="EMBL" id="PKI47487.1"/>
    </source>
</evidence>
<proteinExistence type="predicted"/>
<evidence type="ECO:0000256" key="1">
    <source>
        <dbReference type="SAM" id="MobiDB-lite"/>
    </source>
</evidence>
<gene>
    <name evidence="2" type="ORF">CRG98_032077</name>
</gene>
<dbReference type="EMBL" id="PGOL01002496">
    <property type="protein sequence ID" value="PKI47487.1"/>
    <property type="molecule type" value="Genomic_DNA"/>
</dbReference>
<evidence type="ECO:0000313" key="3">
    <source>
        <dbReference type="Proteomes" id="UP000233551"/>
    </source>
</evidence>
<feature type="region of interest" description="Disordered" evidence="1">
    <location>
        <begin position="1"/>
        <end position="37"/>
    </location>
</feature>
<sequence>MDGIGEEREVAADGQHTGGADGRQEAVTGADERQEEKQRRWWFWGRWMKC</sequence>
<keyword evidence="3" id="KW-1185">Reference proteome</keyword>
<organism evidence="2 3">
    <name type="scientific">Punica granatum</name>
    <name type="common">Pomegranate</name>
    <dbReference type="NCBI Taxonomy" id="22663"/>
    <lineage>
        <taxon>Eukaryota</taxon>
        <taxon>Viridiplantae</taxon>
        <taxon>Streptophyta</taxon>
        <taxon>Embryophyta</taxon>
        <taxon>Tracheophyta</taxon>
        <taxon>Spermatophyta</taxon>
        <taxon>Magnoliopsida</taxon>
        <taxon>eudicotyledons</taxon>
        <taxon>Gunneridae</taxon>
        <taxon>Pentapetalae</taxon>
        <taxon>rosids</taxon>
        <taxon>malvids</taxon>
        <taxon>Myrtales</taxon>
        <taxon>Lythraceae</taxon>
        <taxon>Punica</taxon>
    </lineage>
</organism>
<reference evidence="2 3" key="1">
    <citation type="submission" date="2017-11" db="EMBL/GenBank/DDBJ databases">
        <title>De-novo sequencing of pomegranate (Punica granatum L.) genome.</title>
        <authorList>
            <person name="Akparov Z."/>
            <person name="Amiraslanov A."/>
            <person name="Hajiyeva S."/>
            <person name="Abbasov M."/>
            <person name="Kaur K."/>
            <person name="Hamwieh A."/>
            <person name="Solovyev V."/>
            <person name="Salamov A."/>
            <person name="Braich B."/>
            <person name="Kosarev P."/>
            <person name="Mahmoud A."/>
            <person name="Hajiyev E."/>
            <person name="Babayeva S."/>
            <person name="Izzatullayeva V."/>
            <person name="Mammadov A."/>
            <person name="Mammadov A."/>
            <person name="Sharifova S."/>
            <person name="Ojaghi J."/>
            <person name="Eynullazada K."/>
            <person name="Bayramov B."/>
            <person name="Abdulazimova A."/>
            <person name="Shahmuradov I."/>
        </authorList>
    </citation>
    <scope>NUCLEOTIDE SEQUENCE [LARGE SCALE GENOMIC DNA]</scope>
    <source>
        <strain evidence="3">cv. AG2017</strain>
        <tissue evidence="2">Leaf</tissue>
    </source>
</reference>